<protein>
    <submittedName>
        <fullName evidence="10">Forkhead box K2</fullName>
    </submittedName>
</protein>
<dbReference type="PROSITE" id="PS50039">
    <property type="entry name" value="FORK_HEAD_3"/>
    <property type="match status" value="1"/>
</dbReference>
<feature type="region of interest" description="Disordered" evidence="7">
    <location>
        <begin position="351"/>
        <end position="445"/>
    </location>
</feature>
<dbReference type="PROSITE" id="PS00657">
    <property type="entry name" value="FORK_HEAD_1"/>
    <property type="match status" value="1"/>
</dbReference>
<dbReference type="PANTHER" id="PTHR45881:SF7">
    <property type="entry name" value="CHECKPOINT SUPPRESSOR 1-LIKE, ISOFORM A-RELATED"/>
    <property type="match status" value="1"/>
</dbReference>
<dbReference type="PROSITE" id="PS00658">
    <property type="entry name" value="FORK_HEAD_2"/>
    <property type="match status" value="1"/>
</dbReference>
<dbReference type="InterPro" id="IPR036388">
    <property type="entry name" value="WH-like_DNA-bd_sf"/>
</dbReference>
<dbReference type="Pfam" id="PF00250">
    <property type="entry name" value="Forkhead"/>
    <property type="match status" value="1"/>
</dbReference>
<dbReference type="AlphaFoldDB" id="A0A8C4N3W8"/>
<feature type="region of interest" description="Disordered" evidence="7">
    <location>
        <begin position="189"/>
        <end position="222"/>
    </location>
</feature>
<comment type="subcellular location">
    <subcellularLocation>
        <location evidence="1 6">Nucleus</location>
    </subcellularLocation>
</comment>
<dbReference type="SMART" id="SM00240">
    <property type="entry name" value="FHA"/>
    <property type="match status" value="1"/>
</dbReference>
<feature type="region of interest" description="Disordered" evidence="7">
    <location>
        <begin position="237"/>
        <end position="264"/>
    </location>
</feature>
<dbReference type="GO" id="GO:0000978">
    <property type="term" value="F:RNA polymerase II cis-regulatory region sequence-specific DNA binding"/>
    <property type="evidence" value="ECO:0007669"/>
    <property type="project" value="TreeGrafter"/>
</dbReference>
<dbReference type="GO" id="GO:0005634">
    <property type="term" value="C:nucleus"/>
    <property type="evidence" value="ECO:0007669"/>
    <property type="project" value="UniProtKB-SubCell"/>
</dbReference>
<feature type="DNA-binding region" description="Fork-head" evidence="6">
    <location>
        <begin position="263"/>
        <end position="358"/>
    </location>
</feature>
<dbReference type="InterPro" id="IPR030456">
    <property type="entry name" value="TF_fork_head_CS_2"/>
</dbReference>
<keyword evidence="11" id="KW-1185">Reference proteome</keyword>
<keyword evidence="4" id="KW-0804">Transcription</keyword>
<feature type="domain" description="FHA" evidence="8">
    <location>
        <begin position="64"/>
        <end position="116"/>
    </location>
</feature>
<dbReference type="PRINTS" id="PR00053">
    <property type="entry name" value="FORKHEAD"/>
</dbReference>
<dbReference type="Pfam" id="PF00498">
    <property type="entry name" value="FHA"/>
    <property type="match status" value="1"/>
</dbReference>
<name>A0A8C4N3W8_EPTBU</name>
<dbReference type="FunFam" id="1.10.10.10:FF:000030">
    <property type="entry name" value="Forkhead box protein K2"/>
    <property type="match status" value="1"/>
</dbReference>
<evidence type="ECO:0000256" key="2">
    <source>
        <dbReference type="ARBA" id="ARBA00023015"/>
    </source>
</evidence>
<dbReference type="SUPFAM" id="SSF46785">
    <property type="entry name" value="Winged helix' DNA-binding domain"/>
    <property type="match status" value="1"/>
</dbReference>
<keyword evidence="2" id="KW-0805">Transcription regulation</keyword>
<dbReference type="InterPro" id="IPR008984">
    <property type="entry name" value="SMAD_FHA_dom_sf"/>
</dbReference>
<dbReference type="SUPFAM" id="SSF49879">
    <property type="entry name" value="SMAD/FHA domain"/>
    <property type="match status" value="1"/>
</dbReference>
<keyword evidence="5 6" id="KW-0539">Nucleus</keyword>
<dbReference type="CDD" id="cd20054">
    <property type="entry name" value="FH_FOXK1"/>
    <property type="match status" value="1"/>
</dbReference>
<evidence type="ECO:0000313" key="11">
    <source>
        <dbReference type="Proteomes" id="UP000694388"/>
    </source>
</evidence>
<evidence type="ECO:0000259" key="8">
    <source>
        <dbReference type="PROSITE" id="PS50006"/>
    </source>
</evidence>
<evidence type="ECO:0000313" key="10">
    <source>
        <dbReference type="Ensembl" id="ENSEBUP00000001287.1"/>
    </source>
</evidence>
<dbReference type="InterPro" id="IPR001766">
    <property type="entry name" value="Fork_head_dom"/>
</dbReference>
<organism evidence="10 11">
    <name type="scientific">Eptatretus burgeri</name>
    <name type="common">Inshore hagfish</name>
    <dbReference type="NCBI Taxonomy" id="7764"/>
    <lineage>
        <taxon>Eukaryota</taxon>
        <taxon>Metazoa</taxon>
        <taxon>Chordata</taxon>
        <taxon>Craniata</taxon>
        <taxon>Vertebrata</taxon>
        <taxon>Cyclostomata</taxon>
        <taxon>Myxini</taxon>
        <taxon>Myxiniformes</taxon>
        <taxon>Myxinidae</taxon>
        <taxon>Eptatretinae</taxon>
        <taxon>Eptatretus</taxon>
    </lineage>
</organism>
<dbReference type="SMART" id="SM00339">
    <property type="entry name" value="FH"/>
    <property type="match status" value="1"/>
</dbReference>
<dbReference type="Gene3D" id="1.10.10.10">
    <property type="entry name" value="Winged helix-like DNA-binding domain superfamily/Winged helix DNA-binding domain"/>
    <property type="match status" value="1"/>
</dbReference>
<evidence type="ECO:0000256" key="5">
    <source>
        <dbReference type="ARBA" id="ARBA00023242"/>
    </source>
</evidence>
<dbReference type="OMA" id="PTNNHAL"/>
<dbReference type="InterPro" id="IPR000253">
    <property type="entry name" value="FHA_dom"/>
</dbReference>
<dbReference type="GeneTree" id="ENSGT00940000155709"/>
<evidence type="ECO:0000256" key="4">
    <source>
        <dbReference type="ARBA" id="ARBA00023163"/>
    </source>
</evidence>
<dbReference type="Proteomes" id="UP000694388">
    <property type="component" value="Unplaced"/>
</dbReference>
<dbReference type="InterPro" id="IPR047394">
    <property type="entry name" value="FH_FOXK1"/>
</dbReference>
<evidence type="ECO:0000256" key="7">
    <source>
        <dbReference type="SAM" id="MobiDB-lite"/>
    </source>
</evidence>
<feature type="compositionally biased region" description="Basic and acidic residues" evidence="7">
    <location>
        <begin position="240"/>
        <end position="263"/>
    </location>
</feature>
<evidence type="ECO:0000259" key="9">
    <source>
        <dbReference type="PROSITE" id="PS50039"/>
    </source>
</evidence>
<feature type="compositionally biased region" description="Low complexity" evidence="7">
    <location>
        <begin position="369"/>
        <end position="391"/>
    </location>
</feature>
<dbReference type="PANTHER" id="PTHR45881">
    <property type="entry name" value="CHECKPOINT SUPPRESSOR 1-LIKE, ISOFORM A-RELATED"/>
    <property type="match status" value="1"/>
</dbReference>
<feature type="compositionally biased region" description="Polar residues" evidence="7">
    <location>
        <begin position="196"/>
        <end position="208"/>
    </location>
</feature>
<reference evidence="10" key="2">
    <citation type="submission" date="2025-09" db="UniProtKB">
        <authorList>
            <consortium name="Ensembl"/>
        </authorList>
    </citation>
    <scope>IDENTIFICATION</scope>
</reference>
<proteinExistence type="predicted"/>
<dbReference type="Ensembl" id="ENSEBUT00000001609.1">
    <property type="protein sequence ID" value="ENSEBUP00000001287.1"/>
    <property type="gene ID" value="ENSEBUG00000001159.1"/>
</dbReference>
<sequence length="640" mass="67839">MAAAAAGTGGRADSGRADKGARALLALRSALCLQPEEADVDADTPALARLVGRGVEYVVRRRRVCIGRNSSQGAVDVNMGESSFVSRRHLELLAEPPRFYVRCLGKNGVFVDGVFQRRGAQPLQLPPTCTFRFPSTNIRLTFHGPNQEEGIEAGEVKTMSVERPPSPSVPAPVTGPPIESTVAEIAPDLTSPVPSPTGTISATNSCPSSPRGAGLSGYRLTRPSPTDLHLVAEYAVQAASEREQEREKDTDGSEEDSSKDKSKPPYSYAQLIVQAITLATDKQLTLSGIYAHITKHYPYYRTADKGWQNSIRHNLSLNRYFVKVPRSQEEPGKGSFWRIDPASEVKLTEQAFRKRRQRGVPCFRPPLGPLSSRSAPPSPSHSGSLSAPISGVQTPDSLSREGSPVPSMGGEANGPTDVSAKLDGASEDRCSQSAPGSPISAPTGPLVQHQLPAIVSRSVSYGHFSTASIPPGPRPRPLCPVTTFANGCAIGTSRPEVDDKELKGHMKLSFSLSSSVIQSPLSSHASASEIQPSHNLESHYVAVQGTGSDQGVPTNIVSTCSSAVSVVRSPGSLGQQHFPVMTRAQNGLRANPTLHGQWLEAQGKTNISAVLSNTPNGTSTSMLTMGAHILKRPGGVPAMG</sequence>
<evidence type="ECO:0000256" key="3">
    <source>
        <dbReference type="ARBA" id="ARBA00023125"/>
    </source>
</evidence>
<dbReference type="InterPro" id="IPR036390">
    <property type="entry name" value="WH_DNA-bd_sf"/>
</dbReference>
<dbReference type="PROSITE" id="PS50006">
    <property type="entry name" value="FHA_DOMAIN"/>
    <property type="match status" value="1"/>
</dbReference>
<feature type="domain" description="Fork-head" evidence="9">
    <location>
        <begin position="263"/>
        <end position="358"/>
    </location>
</feature>
<dbReference type="GO" id="GO:0045893">
    <property type="term" value="P:positive regulation of DNA-templated transcription"/>
    <property type="evidence" value="ECO:0007669"/>
    <property type="project" value="UniProtKB-ARBA"/>
</dbReference>
<dbReference type="Gene3D" id="2.60.200.20">
    <property type="match status" value="1"/>
</dbReference>
<dbReference type="InterPro" id="IPR018122">
    <property type="entry name" value="TF_fork_head_CS_1"/>
</dbReference>
<evidence type="ECO:0000256" key="6">
    <source>
        <dbReference type="PROSITE-ProRule" id="PRU00089"/>
    </source>
</evidence>
<dbReference type="GO" id="GO:0000981">
    <property type="term" value="F:DNA-binding transcription factor activity, RNA polymerase II-specific"/>
    <property type="evidence" value="ECO:0007669"/>
    <property type="project" value="TreeGrafter"/>
</dbReference>
<dbReference type="CDD" id="cd22688">
    <property type="entry name" value="FHA_FOXK"/>
    <property type="match status" value="1"/>
</dbReference>
<evidence type="ECO:0000256" key="1">
    <source>
        <dbReference type="ARBA" id="ARBA00004123"/>
    </source>
</evidence>
<accession>A0A8C4N3W8</accession>
<reference evidence="10" key="1">
    <citation type="submission" date="2025-08" db="UniProtKB">
        <authorList>
            <consortium name="Ensembl"/>
        </authorList>
    </citation>
    <scope>IDENTIFICATION</scope>
</reference>
<keyword evidence="3 6" id="KW-0238">DNA-binding</keyword>